<accession>A0A6C0CJ12</accession>
<sequence length="317" mass="36615">MDLLKTLGDGQPLAGIEQADFSKILGELEGAERLPDFFFWRQNYSIDHYGYHFLYQEGKQWMIKTFIFGPSSQLEGYKYAVRQLRELGVRLFQPLMSMPSLTKSASIFPSGGKLEEEKRVFAFFEKSGLYADFLKGQPNQNTMSFGVRHNCGPFSIKFMPNPAFPIKVITFGQQPQKPENVFQAVCGTCKQCFMATHGFTFERQGPLRWDPDWQLAVQVAIRAYNEHRDYCSGDQVKKRYYPDQKHLWGPPEATKVEILRHEKEATLYTAYRKADFAYRKNRTAAHKITRDGARLAYNFSRLSDVNSSQLGEIFDSR</sequence>
<dbReference type="AlphaFoldDB" id="A0A6C0CJ12"/>
<protein>
    <submittedName>
        <fullName evidence="1">Uncharacterized protein</fullName>
    </submittedName>
</protein>
<organism evidence="1">
    <name type="scientific">viral metagenome</name>
    <dbReference type="NCBI Taxonomy" id="1070528"/>
    <lineage>
        <taxon>unclassified sequences</taxon>
        <taxon>metagenomes</taxon>
        <taxon>organismal metagenomes</taxon>
    </lineage>
</organism>
<evidence type="ECO:0000313" key="1">
    <source>
        <dbReference type="EMBL" id="QHT03535.1"/>
    </source>
</evidence>
<name>A0A6C0CJ12_9ZZZZ</name>
<dbReference type="EMBL" id="MN739412">
    <property type="protein sequence ID" value="QHT03535.1"/>
    <property type="molecule type" value="Genomic_DNA"/>
</dbReference>
<proteinExistence type="predicted"/>
<reference evidence="1" key="1">
    <citation type="journal article" date="2020" name="Nature">
        <title>Giant virus diversity and host interactions through global metagenomics.</title>
        <authorList>
            <person name="Schulz F."/>
            <person name="Roux S."/>
            <person name="Paez-Espino D."/>
            <person name="Jungbluth S."/>
            <person name="Walsh D.A."/>
            <person name="Denef V.J."/>
            <person name="McMahon K.D."/>
            <person name="Konstantinidis K.T."/>
            <person name="Eloe-Fadrosh E.A."/>
            <person name="Kyrpides N.C."/>
            <person name="Woyke T."/>
        </authorList>
    </citation>
    <scope>NUCLEOTIDE SEQUENCE</scope>
    <source>
        <strain evidence="1">GVMAG-M-3300021079-18</strain>
    </source>
</reference>